<keyword evidence="1" id="KW-1133">Transmembrane helix</keyword>
<dbReference type="EMBL" id="PGFZ01000001">
    <property type="protein sequence ID" value="POZ54014.1"/>
    <property type="molecule type" value="Genomic_DNA"/>
</dbReference>
<keyword evidence="1" id="KW-0812">Transmembrane</keyword>
<proteinExistence type="predicted"/>
<gene>
    <name evidence="2" type="ORF">AADEFJLK_01057</name>
</gene>
<reference evidence="2 3" key="1">
    <citation type="submission" date="2017-11" db="EMBL/GenBank/DDBJ databases">
        <title>Draft Genome Sequence of Methylobacter psychrotolerans Sph1T, an Obligate Methanotroph from Low-Temperature Environments.</title>
        <authorList>
            <person name="Oshkin I.Y."/>
            <person name="Miroshnikov K."/>
            <person name="Belova S.E."/>
            <person name="Korzhenkov A."/>
            <person name="Toshchakov S.V."/>
            <person name="Dedysh S.N."/>
        </authorList>
    </citation>
    <scope>NUCLEOTIDE SEQUENCE [LARGE SCALE GENOMIC DNA]</scope>
    <source>
        <strain evidence="2 3">Sph1</strain>
    </source>
</reference>
<dbReference type="AlphaFoldDB" id="A0A2S5CT85"/>
<protein>
    <submittedName>
        <fullName evidence="2">Uncharacterized protein</fullName>
    </submittedName>
</protein>
<name>A0A2S5CT85_9GAMM</name>
<sequence>MAFSMLALAVCIPIYLKKAISFYQVQSFILISRRSESEYQQYIDSKNKTQFYSIILTFFSALCGVIGNFIYQLIIELIKTMPSG</sequence>
<comment type="caution">
    <text evidence="2">The sequence shown here is derived from an EMBL/GenBank/DDBJ whole genome shotgun (WGS) entry which is preliminary data.</text>
</comment>
<dbReference type="Proteomes" id="UP000237423">
    <property type="component" value="Unassembled WGS sequence"/>
</dbReference>
<keyword evidence="1" id="KW-0472">Membrane</keyword>
<feature type="transmembrane region" description="Helical" evidence="1">
    <location>
        <begin position="51"/>
        <end position="71"/>
    </location>
</feature>
<organism evidence="2 3">
    <name type="scientific">Methylovulum psychrotolerans</name>
    <dbReference type="NCBI Taxonomy" id="1704499"/>
    <lineage>
        <taxon>Bacteria</taxon>
        <taxon>Pseudomonadati</taxon>
        <taxon>Pseudomonadota</taxon>
        <taxon>Gammaproteobacteria</taxon>
        <taxon>Methylococcales</taxon>
        <taxon>Methylococcaceae</taxon>
        <taxon>Methylovulum</taxon>
    </lineage>
</organism>
<evidence type="ECO:0000313" key="2">
    <source>
        <dbReference type="EMBL" id="POZ54014.1"/>
    </source>
</evidence>
<evidence type="ECO:0000256" key="1">
    <source>
        <dbReference type="SAM" id="Phobius"/>
    </source>
</evidence>
<evidence type="ECO:0000313" key="3">
    <source>
        <dbReference type="Proteomes" id="UP000237423"/>
    </source>
</evidence>
<accession>A0A2S5CT85</accession>